<evidence type="ECO:0000256" key="7">
    <source>
        <dbReference type="ARBA" id="ARBA00022989"/>
    </source>
</evidence>
<feature type="transmembrane region" description="Helical" evidence="13">
    <location>
        <begin position="5"/>
        <end position="24"/>
    </location>
</feature>
<evidence type="ECO:0000256" key="5">
    <source>
        <dbReference type="ARBA" id="ARBA00022692"/>
    </source>
</evidence>
<dbReference type="CDD" id="cd11043">
    <property type="entry name" value="CYP90-like"/>
    <property type="match status" value="1"/>
</dbReference>
<keyword evidence="10 13" id="KW-0472">Membrane</keyword>
<dbReference type="EMBL" id="RXIC02000020">
    <property type="protein sequence ID" value="KAB1224115.1"/>
    <property type="molecule type" value="Genomic_DNA"/>
</dbReference>
<evidence type="ECO:0000256" key="12">
    <source>
        <dbReference type="RuleBase" id="RU000461"/>
    </source>
</evidence>
<dbReference type="PANTHER" id="PTHR24286">
    <property type="entry name" value="CYTOCHROME P450 26"/>
    <property type="match status" value="1"/>
</dbReference>
<dbReference type="GO" id="GO:0016132">
    <property type="term" value="P:brassinosteroid biosynthetic process"/>
    <property type="evidence" value="ECO:0007669"/>
    <property type="project" value="TreeGrafter"/>
</dbReference>
<evidence type="ECO:0000256" key="8">
    <source>
        <dbReference type="ARBA" id="ARBA00023002"/>
    </source>
</evidence>
<protein>
    <submittedName>
        <fullName evidence="14">Beta-amyrin 11-oxidase</fullName>
    </submittedName>
</protein>
<evidence type="ECO:0000256" key="13">
    <source>
        <dbReference type="SAM" id="Phobius"/>
    </source>
</evidence>
<dbReference type="Pfam" id="PF00067">
    <property type="entry name" value="p450"/>
    <property type="match status" value="1"/>
</dbReference>
<keyword evidence="6 11" id="KW-0479">Metal-binding</keyword>
<gene>
    <name evidence="14" type="ORF">CJ030_MR2G023225</name>
</gene>
<accession>A0A6A1WFT8</accession>
<comment type="caution">
    <text evidence="14">The sequence shown here is derived from an EMBL/GenBank/DDBJ whole genome shotgun (WGS) entry which is preliminary data.</text>
</comment>
<dbReference type="Proteomes" id="UP000516437">
    <property type="component" value="Chromosome 2"/>
</dbReference>
<dbReference type="PANTHER" id="PTHR24286:SF199">
    <property type="entry name" value="CYTOCHROME P450 88D6"/>
    <property type="match status" value="1"/>
</dbReference>
<comment type="similarity">
    <text evidence="3 12">Belongs to the cytochrome P450 family.</text>
</comment>
<dbReference type="InterPro" id="IPR001128">
    <property type="entry name" value="Cyt_P450"/>
</dbReference>
<name>A0A6A1WFT8_9ROSI</name>
<keyword evidence="7 13" id="KW-1133">Transmembrane helix</keyword>
<keyword evidence="9 11" id="KW-0408">Iron</keyword>
<dbReference type="GO" id="GO:0016125">
    <property type="term" value="P:sterol metabolic process"/>
    <property type="evidence" value="ECO:0007669"/>
    <property type="project" value="TreeGrafter"/>
</dbReference>
<comment type="subcellular location">
    <subcellularLocation>
        <location evidence="2">Membrane</location>
        <topology evidence="2">Single-pass membrane protein</topology>
    </subcellularLocation>
</comment>
<keyword evidence="12" id="KW-0503">Monooxygenase</keyword>
<dbReference type="Gene3D" id="1.10.630.10">
    <property type="entry name" value="Cytochrome P450"/>
    <property type="match status" value="1"/>
</dbReference>
<dbReference type="OrthoDB" id="1470350at2759"/>
<evidence type="ECO:0000313" key="14">
    <source>
        <dbReference type="EMBL" id="KAB1224115.1"/>
    </source>
</evidence>
<dbReference type="InterPro" id="IPR017972">
    <property type="entry name" value="Cyt_P450_CS"/>
</dbReference>
<dbReference type="InterPro" id="IPR002401">
    <property type="entry name" value="Cyt_P450_E_grp-I"/>
</dbReference>
<evidence type="ECO:0000256" key="1">
    <source>
        <dbReference type="ARBA" id="ARBA00001971"/>
    </source>
</evidence>
<evidence type="ECO:0000256" key="3">
    <source>
        <dbReference type="ARBA" id="ARBA00010617"/>
    </source>
</evidence>
<dbReference type="InterPro" id="IPR036396">
    <property type="entry name" value="Cyt_P450_sf"/>
</dbReference>
<sequence length="500" mass="56642">MELDFCRPIAAALLGGCVFMFWFLKRVNEWYYVGRLGEAACPLPPGDMGWPFIGNMLSLFKSLRSGEPNAYLYGLISRYGKTGIYKTHVFGCPSIIVCTPELCRHVLTNDEHFKQGYPKSCDLLSGKKSLSKITRAEHKRMRQLIAAPINGHEALAIYIEHIESTVISSLDEWANKKHPFELFTEMKRVTFKIITQNLMGSVNDSTFWATEHLYADYREGLISMAINIPGFAFNKALKVPISTPSMDPNARKKLLGVIQSVLDEKRAMTKSGEYKGKKSMMDLLMEVEDENGQILEDEDIVDLLLTCFSVGFESSATCALWAIVHLTGHPEVLQKAKEEQEEIIKRRPSTQKGLNLKDIKQMEYLPKVIDEMLRMTNMVSFFREAKTDVQINGYTIPKGWKVLVWCGAVHMDPEIYENPQDFNPSRWGEKIKPKPGAFMPFGAGSRLCPGSDLAKLVITTFLHYVLLNYKVTRVNPESPLRYLHAPIPADNCLVEVTVIR</sequence>
<reference evidence="14 15" key="1">
    <citation type="journal article" date="2019" name="Plant Biotechnol. J.">
        <title>The red bayberry genome and genetic basis of sex determination.</title>
        <authorList>
            <person name="Jia H.M."/>
            <person name="Jia H.J."/>
            <person name="Cai Q.L."/>
            <person name="Wang Y."/>
            <person name="Zhao H.B."/>
            <person name="Yang W.F."/>
            <person name="Wang G.Y."/>
            <person name="Li Y.H."/>
            <person name="Zhan D.L."/>
            <person name="Shen Y.T."/>
            <person name="Niu Q.F."/>
            <person name="Chang L."/>
            <person name="Qiu J."/>
            <person name="Zhao L."/>
            <person name="Xie H.B."/>
            <person name="Fu W.Y."/>
            <person name="Jin J."/>
            <person name="Li X.W."/>
            <person name="Jiao Y."/>
            <person name="Zhou C.C."/>
            <person name="Tu T."/>
            <person name="Chai C.Y."/>
            <person name="Gao J.L."/>
            <person name="Fan L.J."/>
            <person name="van de Weg E."/>
            <person name="Wang J.Y."/>
            <person name="Gao Z.S."/>
        </authorList>
    </citation>
    <scope>NUCLEOTIDE SEQUENCE [LARGE SCALE GENOMIC DNA]</scope>
    <source>
        <tissue evidence="14">Leaves</tissue>
    </source>
</reference>
<dbReference type="AlphaFoldDB" id="A0A6A1WFT8"/>
<dbReference type="SUPFAM" id="SSF48264">
    <property type="entry name" value="Cytochrome P450"/>
    <property type="match status" value="1"/>
</dbReference>
<dbReference type="GO" id="GO:0016020">
    <property type="term" value="C:membrane"/>
    <property type="evidence" value="ECO:0007669"/>
    <property type="project" value="UniProtKB-SubCell"/>
</dbReference>
<keyword evidence="5 13" id="KW-0812">Transmembrane</keyword>
<proteinExistence type="inferred from homology"/>
<dbReference type="GO" id="GO:0020037">
    <property type="term" value="F:heme binding"/>
    <property type="evidence" value="ECO:0007669"/>
    <property type="project" value="InterPro"/>
</dbReference>
<keyword evidence="15" id="KW-1185">Reference proteome</keyword>
<organism evidence="14 15">
    <name type="scientific">Morella rubra</name>
    <name type="common">Chinese bayberry</name>
    <dbReference type="NCBI Taxonomy" id="262757"/>
    <lineage>
        <taxon>Eukaryota</taxon>
        <taxon>Viridiplantae</taxon>
        <taxon>Streptophyta</taxon>
        <taxon>Embryophyta</taxon>
        <taxon>Tracheophyta</taxon>
        <taxon>Spermatophyta</taxon>
        <taxon>Magnoliopsida</taxon>
        <taxon>eudicotyledons</taxon>
        <taxon>Gunneridae</taxon>
        <taxon>Pentapetalae</taxon>
        <taxon>rosids</taxon>
        <taxon>fabids</taxon>
        <taxon>Fagales</taxon>
        <taxon>Myricaceae</taxon>
        <taxon>Morella</taxon>
    </lineage>
</organism>
<dbReference type="GO" id="GO:0010268">
    <property type="term" value="P:brassinosteroid homeostasis"/>
    <property type="evidence" value="ECO:0007669"/>
    <property type="project" value="TreeGrafter"/>
</dbReference>
<evidence type="ECO:0000256" key="11">
    <source>
        <dbReference type="PIRSR" id="PIRSR602401-1"/>
    </source>
</evidence>
<dbReference type="GO" id="GO:0005783">
    <property type="term" value="C:endoplasmic reticulum"/>
    <property type="evidence" value="ECO:0007669"/>
    <property type="project" value="TreeGrafter"/>
</dbReference>
<keyword evidence="4 11" id="KW-0349">Heme</keyword>
<dbReference type="PROSITE" id="PS00086">
    <property type="entry name" value="CYTOCHROME_P450"/>
    <property type="match status" value="1"/>
</dbReference>
<feature type="binding site" description="axial binding residue" evidence="11">
    <location>
        <position position="448"/>
    </location>
    <ligand>
        <name>heme</name>
        <dbReference type="ChEBI" id="CHEBI:30413"/>
    </ligand>
    <ligandPart>
        <name>Fe</name>
        <dbReference type="ChEBI" id="CHEBI:18248"/>
    </ligandPart>
</feature>
<keyword evidence="8 12" id="KW-0560">Oxidoreductase</keyword>
<evidence type="ECO:0000313" key="15">
    <source>
        <dbReference type="Proteomes" id="UP000516437"/>
    </source>
</evidence>
<evidence type="ECO:0000256" key="9">
    <source>
        <dbReference type="ARBA" id="ARBA00023004"/>
    </source>
</evidence>
<evidence type="ECO:0000256" key="10">
    <source>
        <dbReference type="ARBA" id="ARBA00023136"/>
    </source>
</evidence>
<dbReference type="PRINTS" id="PR00463">
    <property type="entry name" value="EP450I"/>
</dbReference>
<comment type="cofactor">
    <cofactor evidence="1 11">
        <name>heme</name>
        <dbReference type="ChEBI" id="CHEBI:30413"/>
    </cofactor>
</comment>
<evidence type="ECO:0000256" key="4">
    <source>
        <dbReference type="ARBA" id="ARBA00022617"/>
    </source>
</evidence>
<dbReference type="GO" id="GO:0051777">
    <property type="term" value="F:ent-kaurenoic acid monooxygenase activity"/>
    <property type="evidence" value="ECO:0007669"/>
    <property type="project" value="TreeGrafter"/>
</dbReference>
<dbReference type="GO" id="GO:0005506">
    <property type="term" value="F:iron ion binding"/>
    <property type="evidence" value="ECO:0007669"/>
    <property type="project" value="InterPro"/>
</dbReference>
<dbReference type="PRINTS" id="PR00385">
    <property type="entry name" value="P450"/>
</dbReference>
<evidence type="ECO:0000256" key="6">
    <source>
        <dbReference type="ARBA" id="ARBA00022723"/>
    </source>
</evidence>
<evidence type="ECO:0000256" key="2">
    <source>
        <dbReference type="ARBA" id="ARBA00004167"/>
    </source>
</evidence>